<accession>A0A841HG12</accession>
<gene>
    <name evidence="7" type="ORF">HNQ60_000469</name>
</gene>
<feature type="domain" description="Histidine kinase" evidence="6">
    <location>
        <begin position="478"/>
        <end position="680"/>
    </location>
</feature>
<feature type="transmembrane region" description="Helical" evidence="5">
    <location>
        <begin position="252"/>
        <end position="274"/>
    </location>
</feature>
<feature type="transmembrane region" description="Helical" evidence="5">
    <location>
        <begin position="58"/>
        <end position="78"/>
    </location>
</feature>
<keyword evidence="8" id="KW-1185">Reference proteome</keyword>
<dbReference type="SUPFAM" id="SSF55874">
    <property type="entry name" value="ATPase domain of HSP90 chaperone/DNA topoisomerase II/histidine kinase"/>
    <property type="match status" value="1"/>
</dbReference>
<feature type="compositionally biased region" description="Polar residues" evidence="4">
    <location>
        <begin position="697"/>
        <end position="713"/>
    </location>
</feature>
<proteinExistence type="predicted"/>
<feature type="transmembrane region" description="Helical" evidence="5">
    <location>
        <begin position="32"/>
        <end position="52"/>
    </location>
</feature>
<dbReference type="Pfam" id="PF13492">
    <property type="entry name" value="GAF_3"/>
    <property type="match status" value="1"/>
</dbReference>
<evidence type="ECO:0000313" key="8">
    <source>
        <dbReference type="Proteomes" id="UP000588068"/>
    </source>
</evidence>
<keyword evidence="5" id="KW-0812">Transmembrane</keyword>
<feature type="transmembrane region" description="Helical" evidence="5">
    <location>
        <begin position="6"/>
        <end position="25"/>
    </location>
</feature>
<dbReference type="InterPro" id="IPR003018">
    <property type="entry name" value="GAF"/>
</dbReference>
<dbReference type="EMBL" id="JACHHZ010000001">
    <property type="protein sequence ID" value="MBB6091623.1"/>
    <property type="molecule type" value="Genomic_DNA"/>
</dbReference>
<dbReference type="InterPro" id="IPR036890">
    <property type="entry name" value="HATPase_C_sf"/>
</dbReference>
<dbReference type="InterPro" id="IPR003661">
    <property type="entry name" value="HisK_dim/P_dom"/>
</dbReference>
<feature type="transmembrane region" description="Helical" evidence="5">
    <location>
        <begin position="222"/>
        <end position="246"/>
    </location>
</feature>
<comment type="catalytic activity">
    <reaction evidence="1">
        <text>ATP + protein L-histidine = ADP + protein N-phospho-L-histidine.</text>
        <dbReference type="EC" id="2.7.13.3"/>
    </reaction>
</comment>
<comment type="caution">
    <text evidence="7">The sequence shown here is derived from an EMBL/GenBank/DDBJ whole genome shotgun (WGS) entry which is preliminary data.</text>
</comment>
<dbReference type="Gene3D" id="3.30.450.40">
    <property type="match status" value="1"/>
</dbReference>
<reference evidence="7 8" key="1">
    <citation type="submission" date="2020-08" db="EMBL/GenBank/DDBJ databases">
        <title>Genomic Encyclopedia of Type Strains, Phase IV (KMG-IV): sequencing the most valuable type-strain genomes for metagenomic binning, comparative biology and taxonomic classification.</title>
        <authorList>
            <person name="Goeker M."/>
        </authorList>
    </citation>
    <scope>NUCLEOTIDE SEQUENCE [LARGE SCALE GENOMIC DNA]</scope>
    <source>
        <strain evidence="7 8">DSM 26723</strain>
    </source>
</reference>
<dbReference type="InterPro" id="IPR005467">
    <property type="entry name" value="His_kinase_dom"/>
</dbReference>
<feature type="region of interest" description="Disordered" evidence="4">
    <location>
        <begin position="685"/>
        <end position="713"/>
    </location>
</feature>
<organism evidence="7 8">
    <name type="scientific">Povalibacter uvarum</name>
    <dbReference type="NCBI Taxonomy" id="732238"/>
    <lineage>
        <taxon>Bacteria</taxon>
        <taxon>Pseudomonadati</taxon>
        <taxon>Pseudomonadota</taxon>
        <taxon>Gammaproteobacteria</taxon>
        <taxon>Steroidobacterales</taxon>
        <taxon>Steroidobacteraceae</taxon>
        <taxon>Povalibacter</taxon>
    </lineage>
</organism>
<evidence type="ECO:0000256" key="1">
    <source>
        <dbReference type="ARBA" id="ARBA00000085"/>
    </source>
</evidence>
<dbReference type="InterPro" id="IPR014265">
    <property type="entry name" value="XrtA/PrsK"/>
</dbReference>
<dbReference type="PANTHER" id="PTHR43547">
    <property type="entry name" value="TWO-COMPONENT HISTIDINE KINASE"/>
    <property type="match status" value="1"/>
</dbReference>
<evidence type="ECO:0000313" key="7">
    <source>
        <dbReference type="EMBL" id="MBB6091623.1"/>
    </source>
</evidence>
<dbReference type="SMART" id="SM00388">
    <property type="entry name" value="HisKA"/>
    <property type="match status" value="1"/>
</dbReference>
<evidence type="ECO:0000256" key="4">
    <source>
        <dbReference type="SAM" id="MobiDB-lite"/>
    </source>
</evidence>
<keyword evidence="5" id="KW-1133">Transmembrane helix</keyword>
<dbReference type="CDD" id="cd00082">
    <property type="entry name" value="HisKA"/>
    <property type="match status" value="1"/>
</dbReference>
<feature type="transmembrane region" description="Helical" evidence="5">
    <location>
        <begin position="156"/>
        <end position="175"/>
    </location>
</feature>
<dbReference type="InterPro" id="IPR036097">
    <property type="entry name" value="HisK_dim/P_sf"/>
</dbReference>
<dbReference type="Pfam" id="PF02518">
    <property type="entry name" value="HATPase_c"/>
    <property type="match status" value="1"/>
</dbReference>
<sequence>MGNAGVAGYGIAGTAFLFLTALLVVSWRGRKVGARLIGASAVTFLWALTLAFESARGSMPMIFVYVAEIAKGAAWLLVLTELARATAPRILITGAHILWIGLLVFGFAAPLLPKLNIPIESPSMLLSRAGLALALCGLILLEQIYRNSSHAGRASLRYLVIGVGGILAYDLFLYSQAELMHGISVTAWEARGIVVTFAVPLIALAVRRNPQWSLDIFVSRQVVFYTTTFVAVGIYLVVMALAGYIIQDLGGTWGAVGQILFFAGAAVVLAFLLASNTLRRQAVVFINKHFYSNKYDYRIEWLRFIRTLSTTTEDSVRRTAIRAVAQIFDSPGGVLFLADEQAGQFVPVSAWPLRLESINGVGPINADSELIRFVRKRQWIIDVHEYRRAPDIYENIELPVWLGENPSLRIISPLLEVDRLFGLFVLYDPPPPFELTYEDRDLLKTVGRHVATQLAQQDADRRLAESRQFEAYNRLTAFMMHDLKNSVAQLQLIVANAGRHKHNPEFVDDAIETVDNTVERMTRLIEQLRHSTAGAQLQSVRFDDLVRNTVDRCSLRTPVPELVVNADGIRVRADPQRLSAVVEHVIRNAQDATPTGGVSVRLDENGGRAILIVKDNGKGMDAEFIRERLFRPFDSTKGSKGMGIGAYQTREYVQMLGGRVEVQSSPGQGTSFSISLPLEQVAGAADADRNVADPSGKRQQAVPNISSHRSSET</sequence>
<protein>
    <recommendedName>
        <fullName evidence="2">histidine kinase</fullName>
        <ecNumber evidence="2">2.7.13.3</ecNumber>
    </recommendedName>
</protein>
<dbReference type="InterPro" id="IPR003594">
    <property type="entry name" value="HATPase_dom"/>
</dbReference>
<evidence type="ECO:0000259" key="6">
    <source>
        <dbReference type="PROSITE" id="PS50109"/>
    </source>
</evidence>
<dbReference type="InterPro" id="IPR004358">
    <property type="entry name" value="Sig_transdc_His_kin-like_C"/>
</dbReference>
<dbReference type="PRINTS" id="PR00344">
    <property type="entry name" value="BCTRLSENSOR"/>
</dbReference>
<dbReference type="PANTHER" id="PTHR43547:SF2">
    <property type="entry name" value="HYBRID SIGNAL TRANSDUCTION HISTIDINE KINASE C"/>
    <property type="match status" value="1"/>
</dbReference>
<dbReference type="AlphaFoldDB" id="A0A841HG12"/>
<keyword evidence="7" id="KW-0418">Kinase</keyword>
<feature type="transmembrane region" description="Helical" evidence="5">
    <location>
        <begin position="124"/>
        <end position="144"/>
    </location>
</feature>
<evidence type="ECO:0000256" key="5">
    <source>
        <dbReference type="SAM" id="Phobius"/>
    </source>
</evidence>
<dbReference type="EC" id="2.7.13.3" evidence="2"/>
<dbReference type="SMART" id="SM00387">
    <property type="entry name" value="HATPase_c"/>
    <property type="match status" value="1"/>
</dbReference>
<evidence type="ECO:0000256" key="2">
    <source>
        <dbReference type="ARBA" id="ARBA00012438"/>
    </source>
</evidence>
<keyword evidence="3" id="KW-0597">Phosphoprotein</keyword>
<dbReference type="SUPFAM" id="SSF47384">
    <property type="entry name" value="Homodimeric domain of signal transducing histidine kinase"/>
    <property type="match status" value="1"/>
</dbReference>
<evidence type="ECO:0000256" key="3">
    <source>
        <dbReference type="ARBA" id="ARBA00022553"/>
    </source>
</evidence>
<dbReference type="SMART" id="SM00065">
    <property type="entry name" value="GAF"/>
    <property type="match status" value="1"/>
</dbReference>
<keyword evidence="5" id="KW-0472">Membrane</keyword>
<dbReference type="SUPFAM" id="SSF55781">
    <property type="entry name" value="GAF domain-like"/>
    <property type="match status" value="1"/>
</dbReference>
<feature type="transmembrane region" description="Helical" evidence="5">
    <location>
        <begin position="90"/>
        <end position="112"/>
    </location>
</feature>
<dbReference type="Gene3D" id="3.30.565.10">
    <property type="entry name" value="Histidine kinase-like ATPase, C-terminal domain"/>
    <property type="match status" value="1"/>
</dbReference>
<dbReference type="PROSITE" id="PS50109">
    <property type="entry name" value="HIS_KIN"/>
    <property type="match status" value="1"/>
</dbReference>
<keyword evidence="7" id="KW-0808">Transferase</keyword>
<dbReference type="RefSeq" id="WP_184329412.1">
    <property type="nucleotide sequence ID" value="NZ_JACHHZ010000001.1"/>
</dbReference>
<dbReference type="NCBIfam" id="TIGR02916">
    <property type="entry name" value="PEP_his_kin"/>
    <property type="match status" value="1"/>
</dbReference>
<dbReference type="Proteomes" id="UP000588068">
    <property type="component" value="Unassembled WGS sequence"/>
</dbReference>
<name>A0A841HG12_9GAMM</name>
<dbReference type="GO" id="GO:0000155">
    <property type="term" value="F:phosphorelay sensor kinase activity"/>
    <property type="evidence" value="ECO:0007669"/>
    <property type="project" value="InterPro"/>
</dbReference>
<dbReference type="InterPro" id="IPR029016">
    <property type="entry name" value="GAF-like_dom_sf"/>
</dbReference>